<evidence type="ECO:0000256" key="2">
    <source>
        <dbReference type="SAM" id="Phobius"/>
    </source>
</evidence>
<evidence type="ECO:0000313" key="3">
    <source>
        <dbReference type="EMBL" id="EZQ02170.1"/>
    </source>
</evidence>
<dbReference type="OrthoDB" id="34629at2157"/>
<name>A0A031LKT1_9CREN</name>
<keyword evidence="2" id="KW-1133">Transmembrane helix</keyword>
<protein>
    <recommendedName>
        <fullName evidence="5">Thermopsin</fullName>
    </recommendedName>
</protein>
<comment type="caution">
    <text evidence="3">The sequence shown here is derived from an EMBL/GenBank/DDBJ whole genome shotgun (WGS) entry which is preliminary data.</text>
</comment>
<dbReference type="AlphaFoldDB" id="A0A031LKT1"/>
<evidence type="ECO:0000256" key="1">
    <source>
        <dbReference type="SAM" id="MobiDB-lite"/>
    </source>
</evidence>
<evidence type="ECO:0008006" key="5">
    <source>
        <dbReference type="Google" id="ProtNLM"/>
    </source>
</evidence>
<feature type="region of interest" description="Disordered" evidence="1">
    <location>
        <begin position="481"/>
        <end position="507"/>
    </location>
</feature>
<dbReference type="Proteomes" id="UP000024332">
    <property type="component" value="Unassembled WGS sequence"/>
</dbReference>
<accession>A0A031LKT1</accession>
<feature type="transmembrane region" description="Helical" evidence="2">
    <location>
        <begin position="517"/>
        <end position="535"/>
    </location>
</feature>
<evidence type="ECO:0000313" key="4">
    <source>
        <dbReference type="Proteomes" id="UP000024332"/>
    </source>
</evidence>
<dbReference type="RefSeq" id="WP_048100344.1">
    <property type="nucleotide sequence ID" value="NZ_JFZT01000055.1"/>
</dbReference>
<keyword evidence="2" id="KW-0472">Membrane</keyword>
<keyword evidence="4" id="KW-1185">Reference proteome</keyword>
<proteinExistence type="predicted"/>
<keyword evidence="2" id="KW-0812">Transmembrane</keyword>
<organism evidence="3 4">
    <name type="scientific">Candidatus Acidianus copahuensis</name>
    <dbReference type="NCBI Taxonomy" id="1160895"/>
    <lineage>
        <taxon>Archaea</taxon>
        <taxon>Thermoproteota</taxon>
        <taxon>Thermoprotei</taxon>
        <taxon>Sulfolobales</taxon>
        <taxon>Sulfolobaceae</taxon>
        <taxon>Acidianus</taxon>
    </lineage>
</organism>
<sequence>MRKILYILLILALILPSFLVVTASPYSNYTIYFSRYDSNLISIKGTTGNLITYSVVSTVFNSSNVHGNEIRSLTNSSMYTFSQSGTKQVQLNYSISIIDGMFFKVQSSPQLIRIYLTEGNQTQLIWAGFLSSAKTVYGYTYINNTALITLQYLNGTSLYNVTANVGYNSTVSGSLRVVLDQVVISTFSSNSKSQIIVTGTPPRYARTEFKEILEGIPINTTGNYNVTIARFNGSLTPAIVWKGETFTKFSSSTIFHGYHMPINNQGFFNFTQIAFYGVNGTLAGFVRESSFSSYGKSSSMGMMSLNMEFSKSFSMQEIVIINPGAIKSFEVIHYFTMNGTPIVIALTSNGDVMTTANVSFEHRVEAGALALIKVNSTSHLIAVFKNITVEVNIVKPLNVTNTSIDVNGNTYLAQKVEINSSGYILFNITLIHQGSILVLQKANGRLVEVNDSNYFMVNGKLDIFTDPSNIYYVVYMSSPTTSTPNSTYTQPLSTSPSTTPPSTTQVAPPSTISSLEIYVILGIIVILIVGVIIILKRR</sequence>
<reference evidence="3 4" key="1">
    <citation type="submission" date="2014-03" db="EMBL/GenBank/DDBJ databases">
        <title>Draft genome sequence of the novel thermoacidophilic archaea Acidianus copahuensis ALE1 strain, isolated from Copahue volcanic area in Neuquen Argentina.</title>
        <authorList>
            <person name="Urbieta M.S."/>
            <person name="Rascovan N."/>
            <person name="Castro C."/>
            <person name="Revale S."/>
            <person name="Giaveno M.A."/>
            <person name="Vazquez M.P."/>
            <person name="Donati E.R."/>
        </authorList>
    </citation>
    <scope>NUCLEOTIDE SEQUENCE [LARGE SCALE GENOMIC DNA]</scope>
    <source>
        <strain evidence="3 4">ALE1</strain>
    </source>
</reference>
<dbReference type="EMBL" id="JFZT01000055">
    <property type="protein sequence ID" value="EZQ02170.1"/>
    <property type="molecule type" value="Genomic_DNA"/>
</dbReference>
<gene>
    <name evidence="3" type="ORF">CM19_10745</name>
</gene>